<keyword evidence="1" id="KW-0472">Membrane</keyword>
<evidence type="ECO:0000256" key="1">
    <source>
        <dbReference type="SAM" id="Phobius"/>
    </source>
</evidence>
<organism evidence="2 3">
    <name type="scientific">Nitrolancea hollandica Lb</name>
    <dbReference type="NCBI Taxonomy" id="1129897"/>
    <lineage>
        <taxon>Bacteria</taxon>
        <taxon>Pseudomonadati</taxon>
        <taxon>Thermomicrobiota</taxon>
        <taxon>Thermomicrobia</taxon>
        <taxon>Sphaerobacterales</taxon>
        <taxon>Sphaerobacterineae</taxon>
        <taxon>Sphaerobacteraceae</taxon>
        <taxon>Nitrolancea</taxon>
    </lineage>
</organism>
<feature type="transmembrane region" description="Helical" evidence="1">
    <location>
        <begin position="61"/>
        <end position="83"/>
    </location>
</feature>
<comment type="caution">
    <text evidence="2">The sequence shown here is derived from an EMBL/GenBank/DDBJ whole genome shotgun (WGS) entry which is preliminary data.</text>
</comment>
<keyword evidence="3" id="KW-1185">Reference proteome</keyword>
<dbReference type="Proteomes" id="UP000004221">
    <property type="component" value="Unassembled WGS sequence"/>
</dbReference>
<proteinExistence type="predicted"/>
<keyword evidence="1" id="KW-0812">Transmembrane</keyword>
<dbReference type="OrthoDB" id="9799004at2"/>
<reference evidence="2 3" key="1">
    <citation type="journal article" date="2012" name="ISME J.">
        <title>Nitrification expanded: discovery, physiology and genomics of a nitrite-oxidizing bacterium from the phylum Chloroflexi.</title>
        <authorList>
            <person name="Sorokin D.Y."/>
            <person name="Lucker S."/>
            <person name="Vejmelkova D."/>
            <person name="Kostrikina N.A."/>
            <person name="Kleerebezem R."/>
            <person name="Rijpstra W.I."/>
            <person name="Damste J.S."/>
            <person name="Le Paslier D."/>
            <person name="Muyzer G."/>
            <person name="Wagner M."/>
            <person name="van Loosdrecht M.C."/>
            <person name="Daims H."/>
        </authorList>
    </citation>
    <scope>NUCLEOTIDE SEQUENCE [LARGE SCALE GENOMIC DNA]</scope>
    <source>
        <strain evidence="3">none</strain>
    </source>
</reference>
<dbReference type="RefSeq" id="WP_008479452.1">
    <property type="nucleotide sequence ID" value="NZ_CAGS01000356.1"/>
</dbReference>
<dbReference type="AlphaFoldDB" id="I4EJQ5"/>
<gene>
    <name evidence="2" type="ORF">NITHO_4190007</name>
</gene>
<evidence type="ECO:0000313" key="2">
    <source>
        <dbReference type="EMBL" id="CCF84917.1"/>
    </source>
</evidence>
<dbReference type="EMBL" id="CAGS01000356">
    <property type="protein sequence ID" value="CCF84917.1"/>
    <property type="molecule type" value="Genomic_DNA"/>
</dbReference>
<evidence type="ECO:0000313" key="3">
    <source>
        <dbReference type="Proteomes" id="UP000004221"/>
    </source>
</evidence>
<protein>
    <submittedName>
        <fullName evidence="2">Uncharacterized protein</fullName>
    </submittedName>
</protein>
<accession>I4EJQ5</accession>
<name>I4EJQ5_9BACT</name>
<feature type="transmembrane region" description="Helical" evidence="1">
    <location>
        <begin position="6"/>
        <end position="24"/>
    </location>
</feature>
<keyword evidence="1" id="KW-1133">Transmembrane helix</keyword>
<sequence length="107" mass="11873">MDIGTLLLMLGLSYGLGLLFYDLLPGMLPERIWRVAAYPFLGIWIAEALLPTRILTFDPSFGGIHIITALIGALVAVIVDWAITRARHPSVAPQFYEPRRAAEMHAQ</sequence>
<feature type="transmembrane region" description="Helical" evidence="1">
    <location>
        <begin position="36"/>
        <end position="55"/>
    </location>
</feature>